<dbReference type="PROSITE" id="PS51450">
    <property type="entry name" value="LRR"/>
    <property type="match status" value="1"/>
</dbReference>
<protein>
    <recommendedName>
        <fullName evidence="12">Leucine-rich repeat-containing N-terminal plant-type domain-containing protein</fullName>
    </recommendedName>
</protein>
<dbReference type="AlphaFoldDB" id="A0A4S8JMM1"/>
<keyword evidence="6 10" id="KW-1133">Transmembrane helix</keyword>
<dbReference type="Pfam" id="PF00560">
    <property type="entry name" value="LRR_1"/>
    <property type="match status" value="2"/>
</dbReference>
<comment type="subcellular location">
    <subcellularLocation>
        <location evidence="1">Membrane</location>
        <topology evidence="1">Single-pass membrane protein</topology>
    </subcellularLocation>
</comment>
<dbReference type="InterPro" id="IPR001611">
    <property type="entry name" value="Leu-rich_rpt"/>
</dbReference>
<dbReference type="PANTHER" id="PTHR48007">
    <property type="entry name" value="LEUCINE-RICH REPEAT RECEPTOR-LIKE PROTEIN KINASE PXC1"/>
    <property type="match status" value="1"/>
</dbReference>
<evidence type="ECO:0000256" key="1">
    <source>
        <dbReference type="ARBA" id="ARBA00004167"/>
    </source>
</evidence>
<evidence type="ECO:0000313" key="13">
    <source>
        <dbReference type="EMBL" id="THU62522.1"/>
    </source>
</evidence>
<dbReference type="InterPro" id="IPR032675">
    <property type="entry name" value="LRR_dom_sf"/>
</dbReference>
<evidence type="ECO:0000256" key="4">
    <source>
        <dbReference type="ARBA" id="ARBA00022729"/>
    </source>
</evidence>
<dbReference type="SUPFAM" id="SSF52058">
    <property type="entry name" value="L domain-like"/>
    <property type="match status" value="1"/>
</dbReference>
<keyword evidence="2" id="KW-0433">Leucine-rich repeat</keyword>
<organism evidence="13 14">
    <name type="scientific">Musa balbisiana</name>
    <name type="common">Banana</name>
    <dbReference type="NCBI Taxonomy" id="52838"/>
    <lineage>
        <taxon>Eukaryota</taxon>
        <taxon>Viridiplantae</taxon>
        <taxon>Streptophyta</taxon>
        <taxon>Embryophyta</taxon>
        <taxon>Tracheophyta</taxon>
        <taxon>Spermatophyta</taxon>
        <taxon>Magnoliopsida</taxon>
        <taxon>Liliopsida</taxon>
        <taxon>Zingiberales</taxon>
        <taxon>Musaceae</taxon>
        <taxon>Musa</taxon>
    </lineage>
</organism>
<feature type="signal peptide" evidence="11">
    <location>
        <begin position="1"/>
        <end position="28"/>
    </location>
</feature>
<proteinExistence type="predicted"/>
<evidence type="ECO:0000256" key="2">
    <source>
        <dbReference type="ARBA" id="ARBA00022614"/>
    </source>
</evidence>
<evidence type="ECO:0000259" key="12">
    <source>
        <dbReference type="Pfam" id="PF08263"/>
    </source>
</evidence>
<name>A0A4S8JMM1_MUSBA</name>
<comment type="caution">
    <text evidence="13">The sequence shown here is derived from an EMBL/GenBank/DDBJ whole genome shotgun (WGS) entry which is preliminary data.</text>
</comment>
<keyword evidence="5" id="KW-0677">Repeat</keyword>
<dbReference type="Gene3D" id="3.80.10.10">
    <property type="entry name" value="Ribonuclease Inhibitor"/>
    <property type="match status" value="2"/>
</dbReference>
<evidence type="ECO:0000256" key="5">
    <source>
        <dbReference type="ARBA" id="ARBA00022737"/>
    </source>
</evidence>
<keyword evidence="8" id="KW-0325">Glycoprotein</keyword>
<evidence type="ECO:0000256" key="8">
    <source>
        <dbReference type="ARBA" id="ARBA00023180"/>
    </source>
</evidence>
<dbReference type="InterPro" id="IPR013210">
    <property type="entry name" value="LRR_N_plant-typ"/>
</dbReference>
<keyword evidence="7 10" id="KW-0472">Membrane</keyword>
<evidence type="ECO:0000256" key="11">
    <source>
        <dbReference type="SAM" id="SignalP"/>
    </source>
</evidence>
<dbReference type="STRING" id="52838.A0A4S8JMM1"/>
<feature type="domain" description="Leucine-rich repeat-containing N-terminal plant-type" evidence="12">
    <location>
        <begin position="170"/>
        <end position="214"/>
    </location>
</feature>
<evidence type="ECO:0000256" key="3">
    <source>
        <dbReference type="ARBA" id="ARBA00022692"/>
    </source>
</evidence>
<feature type="domain" description="Leucine-rich repeat-containing N-terminal plant-type" evidence="12">
    <location>
        <begin position="31"/>
        <end position="63"/>
    </location>
</feature>
<dbReference type="Proteomes" id="UP000317650">
    <property type="component" value="Chromosome 1"/>
</dbReference>
<evidence type="ECO:0000256" key="9">
    <source>
        <dbReference type="SAM" id="MobiDB-lite"/>
    </source>
</evidence>
<evidence type="ECO:0000256" key="7">
    <source>
        <dbReference type="ARBA" id="ARBA00023136"/>
    </source>
</evidence>
<accession>A0A4S8JMM1</accession>
<keyword evidence="14" id="KW-1185">Reference proteome</keyword>
<feature type="transmembrane region" description="Helical" evidence="10">
    <location>
        <begin position="371"/>
        <end position="397"/>
    </location>
</feature>
<keyword evidence="4 11" id="KW-0732">Signal</keyword>
<reference evidence="13 14" key="1">
    <citation type="journal article" date="2019" name="Nat. Plants">
        <title>Genome sequencing of Musa balbisiana reveals subgenome evolution and function divergence in polyploid bananas.</title>
        <authorList>
            <person name="Yao X."/>
        </authorList>
    </citation>
    <scope>NUCLEOTIDE SEQUENCE [LARGE SCALE GENOMIC DNA]</scope>
    <source>
        <strain evidence="14">cv. DH-PKW</strain>
        <tissue evidence="13">Leaves</tissue>
    </source>
</reference>
<keyword evidence="3 10" id="KW-0812">Transmembrane</keyword>
<feature type="chain" id="PRO_5020194962" description="Leucine-rich repeat-containing N-terminal plant-type domain-containing protein" evidence="11">
    <location>
        <begin position="29"/>
        <end position="420"/>
    </location>
</feature>
<sequence length="420" mass="44551">MGPLPPLWWVELLLVLQLVLLLPSPAVAESGDEACLSNLRRGLTDPNGSLRNWTRSNFAAPCNGLHLLPPGRHLQPRARLTSCPSQASPPARRPSPPSSPTAHQPPVTTVKRSEIILSPPPWTRIRIKDRIFIPPNPSNGAAAAAVVGGAPPCTTASPSSFRRRAVAESGDEACLSNLRRGLTDPNGSLRNWTRSNFAAPCNGFTSYLQGVTCNNGRVYKLSLTGLALGGAISPFVANCTNLQSLDLSSNQLEGPIPPELSALLNLAVLNLSSNHLTGSIPPQLALCAYLNVIDLHANLLSGPIPDQLGLLARLSTFDVSYNCLSGPIPVLLANRSGPTVGLPRFNASSFVGNRDLYGYPLPPIRPRGLSVLAIIGIGLGSGLLSLVLSFTAVCIWLRVTEQATMTPGEEGKISHLMPDY</sequence>
<dbReference type="GO" id="GO:0016020">
    <property type="term" value="C:membrane"/>
    <property type="evidence" value="ECO:0007669"/>
    <property type="project" value="UniProtKB-SubCell"/>
</dbReference>
<feature type="region of interest" description="Disordered" evidence="9">
    <location>
        <begin position="71"/>
        <end position="110"/>
    </location>
</feature>
<dbReference type="InterPro" id="IPR046959">
    <property type="entry name" value="PRK1-6/SRF4-like"/>
</dbReference>
<dbReference type="EMBL" id="PYDT01000004">
    <property type="protein sequence ID" value="THU62522.1"/>
    <property type="molecule type" value="Genomic_DNA"/>
</dbReference>
<dbReference type="Pfam" id="PF08263">
    <property type="entry name" value="LRRNT_2"/>
    <property type="match status" value="2"/>
</dbReference>
<evidence type="ECO:0000256" key="6">
    <source>
        <dbReference type="ARBA" id="ARBA00022989"/>
    </source>
</evidence>
<gene>
    <name evidence="13" type="ORF">C4D60_Mb01t06030</name>
</gene>
<evidence type="ECO:0000256" key="10">
    <source>
        <dbReference type="SAM" id="Phobius"/>
    </source>
</evidence>
<dbReference type="FunFam" id="3.80.10.10:FF:000275">
    <property type="entry name" value="Leucine-rich repeat receptor-like protein kinase"/>
    <property type="match status" value="1"/>
</dbReference>
<dbReference type="PRINTS" id="PR00019">
    <property type="entry name" value="LEURICHRPT"/>
</dbReference>
<dbReference type="PANTHER" id="PTHR48007:SF76">
    <property type="entry name" value="OS03G0145102 PROTEIN"/>
    <property type="match status" value="1"/>
</dbReference>
<evidence type="ECO:0000313" key="14">
    <source>
        <dbReference type="Proteomes" id="UP000317650"/>
    </source>
</evidence>